<reference evidence="2" key="1">
    <citation type="submission" date="2017-10" db="EMBL/GenBank/DDBJ databases">
        <authorList>
            <person name="Gaisin V.A."/>
            <person name="Rysina M.S."/>
            <person name="Grouzdev D.S."/>
        </authorList>
    </citation>
    <scope>NUCLEOTIDE SEQUENCE [LARGE SCALE GENOMIC DNA]</scope>
    <source>
        <strain evidence="2">V1</strain>
    </source>
</reference>
<dbReference type="InterPro" id="IPR027417">
    <property type="entry name" value="P-loop_NTPase"/>
</dbReference>
<dbReference type="AlphaFoldDB" id="A0A317T767"/>
<accession>A0A317T767</accession>
<keyword evidence="2" id="KW-1185">Reference proteome</keyword>
<evidence type="ECO:0000313" key="1">
    <source>
        <dbReference type="EMBL" id="PWW81597.1"/>
    </source>
</evidence>
<dbReference type="PANTHER" id="PTHR11669:SF8">
    <property type="entry name" value="DNA POLYMERASE III SUBUNIT DELTA"/>
    <property type="match status" value="1"/>
</dbReference>
<dbReference type="GO" id="GO:0003887">
    <property type="term" value="F:DNA-directed DNA polymerase activity"/>
    <property type="evidence" value="ECO:0007669"/>
    <property type="project" value="InterPro"/>
</dbReference>
<protein>
    <submittedName>
        <fullName evidence="1">DNA polymerase III subunit delta</fullName>
    </submittedName>
</protein>
<comment type="caution">
    <text evidence="1">The sequence shown here is derived from an EMBL/GenBank/DDBJ whole genome shotgun (WGS) entry which is preliminary data.</text>
</comment>
<dbReference type="Proteomes" id="UP000246278">
    <property type="component" value="Unassembled WGS sequence"/>
</dbReference>
<dbReference type="Pfam" id="PF13177">
    <property type="entry name" value="DNA_pol3_delta2"/>
    <property type="match status" value="1"/>
</dbReference>
<evidence type="ECO:0000313" key="2">
    <source>
        <dbReference type="Proteomes" id="UP000246278"/>
    </source>
</evidence>
<dbReference type="NCBIfam" id="TIGR00678">
    <property type="entry name" value="holB"/>
    <property type="match status" value="1"/>
</dbReference>
<proteinExistence type="predicted"/>
<dbReference type="PANTHER" id="PTHR11669">
    <property type="entry name" value="REPLICATION FACTOR C / DNA POLYMERASE III GAMMA-TAU SUBUNIT"/>
    <property type="match status" value="1"/>
</dbReference>
<dbReference type="Gene3D" id="3.40.50.300">
    <property type="entry name" value="P-loop containing nucleotide triphosphate hydrolases"/>
    <property type="match status" value="1"/>
</dbReference>
<gene>
    <name evidence="1" type="primary">holB</name>
    <name evidence="1" type="ORF">CR164_09315</name>
</gene>
<dbReference type="OrthoDB" id="9811073at2"/>
<dbReference type="GO" id="GO:0008408">
    <property type="term" value="F:3'-5' exonuclease activity"/>
    <property type="evidence" value="ECO:0007669"/>
    <property type="project" value="InterPro"/>
</dbReference>
<dbReference type="SUPFAM" id="SSF52540">
    <property type="entry name" value="P-loop containing nucleoside triphosphate hydrolases"/>
    <property type="match status" value="1"/>
</dbReference>
<dbReference type="InterPro" id="IPR050238">
    <property type="entry name" value="DNA_Rep/Repair_Clamp_Loader"/>
</dbReference>
<name>A0A317T767_9CHLB</name>
<dbReference type="EMBL" id="PDNZ01000006">
    <property type="protein sequence ID" value="PWW81597.1"/>
    <property type="molecule type" value="Genomic_DNA"/>
</dbReference>
<dbReference type="GO" id="GO:0006261">
    <property type="term" value="P:DNA-templated DNA replication"/>
    <property type="evidence" value="ECO:0007669"/>
    <property type="project" value="TreeGrafter"/>
</dbReference>
<sequence>MSWQDIIGQNLQVSILQKAVLSDRLAHAYLFTGPEGTGKESVAFELAKVLNCENPDADNQTGSCGTCRSCREIDNFMHPDIEYVFPVESALLEKNDPAKAENKRTTEARERYESLIEKKKQNPFFTPSMDRSMGILTEQITSLQQKASFMPAENGKKVFVLSQPEKLHPSAANKLLKLLEEPPGHILFILVSSRPESVLPTIRSRCQILKFSRIKPSDIENWLQNTHPEFQTEVQRFIVNFSRGNLGIATEMIDSFKEGRHETFEGIATRDRAIDYLRKLLSPGKLAEAITDTENISKSFGKQEMVTFLGSLLLFFQDIHHKIINPAWDSFNNPDLGTTIDRFAKNFPNPDFFAISTITEEAIRAIKRNVNPLLTLSVYSIRLKNLVGRS</sequence>
<dbReference type="InterPro" id="IPR004622">
    <property type="entry name" value="DNA_pol_HolB"/>
</dbReference>
<organism evidence="1 2">
    <name type="scientific">Prosthecochloris marina</name>
    <dbReference type="NCBI Taxonomy" id="2017681"/>
    <lineage>
        <taxon>Bacteria</taxon>
        <taxon>Pseudomonadati</taxon>
        <taxon>Chlorobiota</taxon>
        <taxon>Chlorobiia</taxon>
        <taxon>Chlorobiales</taxon>
        <taxon>Chlorobiaceae</taxon>
        <taxon>Prosthecochloris</taxon>
    </lineage>
</organism>